<evidence type="ECO:0000313" key="2">
    <source>
        <dbReference type="Proteomes" id="UP001595805"/>
    </source>
</evidence>
<evidence type="ECO:0000313" key="1">
    <source>
        <dbReference type="EMBL" id="MFC3879891.1"/>
    </source>
</evidence>
<comment type="caution">
    <text evidence="1">The sequence shown here is derived from an EMBL/GenBank/DDBJ whole genome shotgun (WGS) entry which is preliminary data.</text>
</comment>
<keyword evidence="2" id="KW-1185">Reference proteome</keyword>
<name>A0ABV8ASK4_9BACT</name>
<organism evidence="1 2">
    <name type="scientific">Algoriphagus namhaensis</name>
    <dbReference type="NCBI Taxonomy" id="915353"/>
    <lineage>
        <taxon>Bacteria</taxon>
        <taxon>Pseudomonadati</taxon>
        <taxon>Bacteroidota</taxon>
        <taxon>Cytophagia</taxon>
        <taxon>Cytophagales</taxon>
        <taxon>Cyclobacteriaceae</taxon>
        <taxon>Algoriphagus</taxon>
    </lineage>
</organism>
<reference evidence="2" key="1">
    <citation type="journal article" date="2019" name="Int. J. Syst. Evol. Microbiol.">
        <title>The Global Catalogue of Microorganisms (GCM) 10K type strain sequencing project: providing services to taxonomists for standard genome sequencing and annotation.</title>
        <authorList>
            <consortium name="The Broad Institute Genomics Platform"/>
            <consortium name="The Broad Institute Genome Sequencing Center for Infectious Disease"/>
            <person name="Wu L."/>
            <person name="Ma J."/>
        </authorList>
    </citation>
    <scope>NUCLEOTIDE SEQUENCE [LARGE SCALE GENOMIC DNA]</scope>
    <source>
        <strain evidence="2">CCUG 60523</strain>
    </source>
</reference>
<dbReference type="EMBL" id="JBHRZS010000006">
    <property type="protein sequence ID" value="MFC3879891.1"/>
    <property type="molecule type" value="Genomic_DNA"/>
</dbReference>
<proteinExistence type="predicted"/>
<sequence length="369" mass="42353">MRKTLVLSLILILAFFSCENSSQKEMPVLELSDLVSDTLYLEKSPLTKELGYDFSYFEGDKEAQVLKTFIAETLYEYSFPEGRLLRTQKYESEGPDGIGAFVQAFFIEEDVIWFISNLELIKADLFGKVLQRRELPEAEESRQSANYSTRMGANMYRDGATLLIPDVPFVLNETVIQYEDWILKYDTDFSTYSYLSFTWPKEYQGLLNDANFSRYRNSYSPDTKEMLISLPASDSLLVIGKGGNFKVFAGVSEPMNFLKGEVTQEGEWIVFNSNNNTSQYGGIFWAEQEEVYLRMVEVIRDTEQNRDDGLFPLTKMVVLDKSLVKIGEVIMPFATGGFNTPSGFYLWVGYPKSEDQVGYVRLDFSKFRD</sequence>
<gene>
    <name evidence="1" type="ORF">ACFOSV_06875</name>
</gene>
<dbReference type="Pfam" id="PF13970">
    <property type="entry name" value="DUF4221"/>
    <property type="match status" value="1"/>
</dbReference>
<dbReference type="Proteomes" id="UP001595805">
    <property type="component" value="Unassembled WGS sequence"/>
</dbReference>
<protein>
    <submittedName>
        <fullName evidence="1">DUF4221 family protein</fullName>
    </submittedName>
</protein>
<accession>A0ABV8ASK4</accession>
<dbReference type="PROSITE" id="PS51257">
    <property type="entry name" value="PROKAR_LIPOPROTEIN"/>
    <property type="match status" value="1"/>
</dbReference>
<dbReference type="InterPro" id="IPR025316">
    <property type="entry name" value="DUF4221"/>
</dbReference>
<dbReference type="RefSeq" id="WP_377904742.1">
    <property type="nucleotide sequence ID" value="NZ_JBHRZS010000006.1"/>
</dbReference>